<dbReference type="PANTHER" id="PTHR19446">
    <property type="entry name" value="REVERSE TRANSCRIPTASES"/>
    <property type="match status" value="1"/>
</dbReference>
<keyword evidence="4" id="KW-1185">Reference proteome</keyword>
<dbReference type="Proteomes" id="UP001054889">
    <property type="component" value="Unassembled WGS sequence"/>
</dbReference>
<feature type="domain" description="Reverse transcriptase" evidence="2">
    <location>
        <begin position="500"/>
        <end position="762"/>
    </location>
</feature>
<dbReference type="InterPro" id="IPR000477">
    <property type="entry name" value="RT_dom"/>
</dbReference>
<accession>A0AAV5DAA9</accession>
<dbReference type="PROSITE" id="PS50878">
    <property type="entry name" value="RT_POL"/>
    <property type="match status" value="1"/>
</dbReference>
<protein>
    <recommendedName>
        <fullName evidence="2">Reverse transcriptase domain-containing protein</fullName>
    </recommendedName>
</protein>
<dbReference type="EMBL" id="BQKI01000013">
    <property type="protein sequence ID" value="GJN07204.1"/>
    <property type="molecule type" value="Genomic_DNA"/>
</dbReference>
<evidence type="ECO:0000313" key="3">
    <source>
        <dbReference type="EMBL" id="GJN07204.1"/>
    </source>
</evidence>
<dbReference type="Gene3D" id="2.40.160.50">
    <property type="entry name" value="membrane protein fhac: a member of the omp85/tpsb transporter family"/>
    <property type="match status" value="1"/>
</dbReference>
<dbReference type="Gene3D" id="3.30.70.270">
    <property type="match status" value="1"/>
</dbReference>
<dbReference type="CDD" id="cd01650">
    <property type="entry name" value="RT_nLTR_like"/>
    <property type="match status" value="1"/>
</dbReference>
<gene>
    <name evidence="3" type="primary">ga25015</name>
    <name evidence="3" type="ORF">PR202_ga25015</name>
</gene>
<name>A0AAV5DAA9_ELECO</name>
<feature type="region of interest" description="Disordered" evidence="1">
    <location>
        <begin position="1"/>
        <end position="47"/>
    </location>
</feature>
<comment type="caution">
    <text evidence="3">The sequence shown here is derived from an EMBL/GenBank/DDBJ whole genome shotgun (WGS) entry which is preliminary data.</text>
</comment>
<evidence type="ECO:0000313" key="4">
    <source>
        <dbReference type="Proteomes" id="UP001054889"/>
    </source>
</evidence>
<feature type="compositionally biased region" description="Acidic residues" evidence="1">
    <location>
        <begin position="17"/>
        <end position="40"/>
    </location>
</feature>
<dbReference type="Pfam" id="PF00078">
    <property type="entry name" value="RVT_1"/>
    <property type="match status" value="1"/>
</dbReference>
<reference evidence="3" key="1">
    <citation type="journal article" date="2018" name="DNA Res.">
        <title>Multiple hybrid de novo genome assembly of finger millet, an orphan allotetraploid crop.</title>
        <authorList>
            <person name="Hatakeyama M."/>
            <person name="Aluri S."/>
            <person name="Balachadran M.T."/>
            <person name="Sivarajan S.R."/>
            <person name="Patrignani A."/>
            <person name="Gruter S."/>
            <person name="Poveda L."/>
            <person name="Shimizu-Inatsugi R."/>
            <person name="Baeten J."/>
            <person name="Francoijs K.J."/>
            <person name="Nataraja K.N."/>
            <person name="Reddy Y.A.N."/>
            <person name="Phadnis S."/>
            <person name="Ravikumar R.L."/>
            <person name="Schlapbach R."/>
            <person name="Sreeman S.M."/>
            <person name="Shimizu K.K."/>
        </authorList>
    </citation>
    <scope>NUCLEOTIDE SEQUENCE</scope>
</reference>
<dbReference type="SUPFAM" id="SSF56672">
    <property type="entry name" value="DNA/RNA polymerases"/>
    <property type="match status" value="1"/>
</dbReference>
<dbReference type="InterPro" id="IPR043502">
    <property type="entry name" value="DNA/RNA_pol_sf"/>
</dbReference>
<dbReference type="AlphaFoldDB" id="A0AAV5DAA9"/>
<proteinExistence type="predicted"/>
<evidence type="ECO:0000259" key="2">
    <source>
        <dbReference type="PROSITE" id="PS50878"/>
    </source>
</evidence>
<reference evidence="3" key="2">
    <citation type="submission" date="2021-12" db="EMBL/GenBank/DDBJ databases">
        <title>Resequencing data analysis of finger millet.</title>
        <authorList>
            <person name="Hatakeyama M."/>
            <person name="Aluri S."/>
            <person name="Balachadran M.T."/>
            <person name="Sivarajan S.R."/>
            <person name="Poveda L."/>
            <person name="Shimizu-Inatsugi R."/>
            <person name="Schlapbach R."/>
            <person name="Sreeman S.M."/>
            <person name="Shimizu K.K."/>
        </authorList>
    </citation>
    <scope>NUCLEOTIDE SEQUENCE</scope>
</reference>
<evidence type="ECO:0000256" key="1">
    <source>
        <dbReference type="SAM" id="MobiDB-lite"/>
    </source>
</evidence>
<sequence length="835" mass="94111">MATASNSTHPPPSFTHDEDEFDDDFDEDDEDEDDYEDDYGDGTNSPSEEARLEALLRRLTAEEVRIHVHEVAIRGCSRTRRAAVEAAVGPDLARAATVRDLVRAAAAARDRLRRLGAFNAVSITLDAAPPGIPGGGGAVVVLVDVSEARGRAAGELGVFANTQHSSDPNKVKDIAHAVLITSHTRSCSLEGSLKLKNLFGYCDTWDVSGGFHLDQTAELSAGVEIPRIGALPTPLITRISFLSEDWLKSSLKEHLMGVSVGGPSSLSGFKSRGLGATDFGTSASNNSKINASASPELNGMAGDIAVTAFADLSFDIPLKPLRDLGIHGHAFVSARNLAKLTECDLRKFPLADFLQTFRSSVGFGVVLPNRLFRIEVCPLTLFSCATVCLRERKTRDINQIKCIKDGVDRLLVRDEEIKDRWREYFDKLFNGEEEGPILELDDSFDDNNRRFVRRIQETEIEEALKRMKSGKAMGPDGIPIEVWRCLGARAIVWLTKLFNLIFRSNKMPEEWRRSIVVPIFKNKGDVQSCTNYRGIKLMSHTMKLWERIIEHRLRRVTSVTQNQFGFMPGRSTMEAIFLMRQLMERYREQKKDLHMVFIDLEKAYDKVPRSVMWWALEKHKVPTKYITLIKDMYRDARTCVRTCDGDTNDFPIKIGLHQGSALSPYLFALVMDEVTREIQSDVPWCMLFADDVVLVDESRDGVNRKLELWRHTLECKGFRLSRAKTEYMMCEFSVTRHEDGDVSLNGQLVAKKDTFRYLGSMLQKDGDIDEDVRHRISAGWLKWRQASGVLCDKRVPQKLKELLQMIMDAICGMSLLTLQEDVLFYLQSESSCFLT</sequence>
<dbReference type="InterPro" id="IPR043128">
    <property type="entry name" value="Rev_trsase/Diguanyl_cyclase"/>
</dbReference>
<organism evidence="3 4">
    <name type="scientific">Eleusine coracana subsp. coracana</name>
    <dbReference type="NCBI Taxonomy" id="191504"/>
    <lineage>
        <taxon>Eukaryota</taxon>
        <taxon>Viridiplantae</taxon>
        <taxon>Streptophyta</taxon>
        <taxon>Embryophyta</taxon>
        <taxon>Tracheophyta</taxon>
        <taxon>Spermatophyta</taxon>
        <taxon>Magnoliopsida</taxon>
        <taxon>Liliopsida</taxon>
        <taxon>Poales</taxon>
        <taxon>Poaceae</taxon>
        <taxon>PACMAD clade</taxon>
        <taxon>Chloridoideae</taxon>
        <taxon>Cynodonteae</taxon>
        <taxon>Eleusininae</taxon>
        <taxon>Eleusine</taxon>
    </lineage>
</organism>